<dbReference type="Pfam" id="PF07883">
    <property type="entry name" value="Cupin_2"/>
    <property type="match status" value="1"/>
</dbReference>
<dbReference type="InterPro" id="IPR013096">
    <property type="entry name" value="Cupin_2"/>
</dbReference>
<proteinExistence type="predicted"/>
<feature type="domain" description="Cupin type-2" evidence="2">
    <location>
        <begin position="125"/>
        <end position="193"/>
    </location>
</feature>
<dbReference type="Gene3D" id="2.60.120.10">
    <property type="entry name" value="Jelly Rolls"/>
    <property type="match status" value="1"/>
</dbReference>
<dbReference type="InterPro" id="IPR014710">
    <property type="entry name" value="RmlC-like_jellyroll"/>
</dbReference>
<dbReference type="CDD" id="cd02223">
    <property type="entry name" value="cupin_Bh2720-like"/>
    <property type="match status" value="1"/>
</dbReference>
<feature type="compositionally biased region" description="Acidic residues" evidence="1">
    <location>
        <begin position="209"/>
        <end position="219"/>
    </location>
</feature>
<reference evidence="3" key="1">
    <citation type="submission" date="2019-10" db="EMBL/GenBank/DDBJ databases">
        <authorList>
            <person name="Nor Muhammad N."/>
        </authorList>
    </citation>
    <scope>NUCLEOTIDE SEQUENCE</scope>
</reference>
<sequence length="233" mass="25650">MDPHSTTPYSVFDVSGGPTELPSVRGGSDWLTFVQLLWRRFLTSDREEYTGSNAGRTSDSNQPSFNPYFASAQLPEPFQPACRSGSRTPILQKTVSVFRNIVDVASESDKFRRVFWTGRNSQLVIMTIPVGGEIGEERHTVDQHLNFLSGTAMAVIDGNHEEAVKPGDVVIVPAGALHNFKNTGATPLIVSTVYAPAEHKADTVHDTMEQGEELEEEGKDEPPSWAKDLHKKP</sequence>
<dbReference type="AlphaFoldDB" id="A0A5K1K4H6"/>
<evidence type="ECO:0000313" key="3">
    <source>
        <dbReference type="EMBL" id="VWP00759.1"/>
    </source>
</evidence>
<name>A0A5K1K4H6_9APHY</name>
<dbReference type="EMBL" id="LR728784">
    <property type="protein sequence ID" value="VWP00759.1"/>
    <property type="molecule type" value="Genomic_DNA"/>
</dbReference>
<dbReference type="SUPFAM" id="SSF51182">
    <property type="entry name" value="RmlC-like cupins"/>
    <property type="match status" value="1"/>
</dbReference>
<evidence type="ECO:0000259" key="2">
    <source>
        <dbReference type="Pfam" id="PF07883"/>
    </source>
</evidence>
<feature type="region of interest" description="Disordered" evidence="1">
    <location>
        <begin position="205"/>
        <end position="233"/>
    </location>
</feature>
<evidence type="ECO:0000256" key="1">
    <source>
        <dbReference type="SAM" id="MobiDB-lite"/>
    </source>
</evidence>
<organism evidence="3">
    <name type="scientific">Ganoderma boninense</name>
    <dbReference type="NCBI Taxonomy" id="34458"/>
    <lineage>
        <taxon>Eukaryota</taxon>
        <taxon>Fungi</taxon>
        <taxon>Dikarya</taxon>
        <taxon>Basidiomycota</taxon>
        <taxon>Agaricomycotina</taxon>
        <taxon>Agaricomycetes</taxon>
        <taxon>Polyporales</taxon>
        <taxon>Polyporaceae</taxon>
        <taxon>Ganoderma</taxon>
    </lineage>
</organism>
<gene>
    <name evidence="3" type="primary">I1S0Y9</name>
</gene>
<dbReference type="InterPro" id="IPR011051">
    <property type="entry name" value="RmlC_Cupin_sf"/>
</dbReference>
<dbReference type="InterPro" id="IPR052538">
    <property type="entry name" value="Flavonoid_dioxygenase-like"/>
</dbReference>
<dbReference type="PANTHER" id="PTHR43346:SF1">
    <property type="entry name" value="QUERCETIN 2,3-DIOXYGENASE-RELATED"/>
    <property type="match status" value="1"/>
</dbReference>
<accession>A0A5K1K4H6</accession>
<dbReference type="PANTHER" id="PTHR43346">
    <property type="entry name" value="LIGAND BINDING DOMAIN PROTEIN, PUTATIVE (AFU_ORTHOLOGUE AFUA_6G14370)-RELATED"/>
    <property type="match status" value="1"/>
</dbReference>
<protein>
    <submittedName>
        <fullName evidence="3">N/A</fullName>
    </submittedName>
</protein>